<evidence type="ECO:0000313" key="3">
    <source>
        <dbReference type="Proteomes" id="UP000008063"/>
    </source>
</evidence>
<feature type="region of interest" description="Disordered" evidence="1">
    <location>
        <begin position="1"/>
        <end position="30"/>
    </location>
</feature>
<reference evidence="3" key="1">
    <citation type="journal article" date="2011" name="Science">
        <title>The plant cell wall-decomposing machinery underlies the functional diversity of forest fungi.</title>
        <authorList>
            <person name="Eastwood D.C."/>
            <person name="Floudas D."/>
            <person name="Binder M."/>
            <person name="Majcherczyk A."/>
            <person name="Schneider P."/>
            <person name="Aerts A."/>
            <person name="Asiegbu F.O."/>
            <person name="Baker S.E."/>
            <person name="Barry K."/>
            <person name="Bendiksby M."/>
            <person name="Blumentritt M."/>
            <person name="Coutinho P.M."/>
            <person name="Cullen D."/>
            <person name="de Vries R.P."/>
            <person name="Gathman A."/>
            <person name="Goodell B."/>
            <person name="Henrissat B."/>
            <person name="Ihrmark K."/>
            <person name="Kauserud H."/>
            <person name="Kohler A."/>
            <person name="LaButti K."/>
            <person name="Lapidus A."/>
            <person name="Lavin J.L."/>
            <person name="Lee Y.-H."/>
            <person name="Lindquist E."/>
            <person name="Lilly W."/>
            <person name="Lucas S."/>
            <person name="Morin E."/>
            <person name="Murat C."/>
            <person name="Oguiza J.A."/>
            <person name="Park J."/>
            <person name="Pisabarro A.G."/>
            <person name="Riley R."/>
            <person name="Rosling A."/>
            <person name="Salamov A."/>
            <person name="Schmidt O."/>
            <person name="Schmutz J."/>
            <person name="Skrede I."/>
            <person name="Stenlid J."/>
            <person name="Wiebenga A."/>
            <person name="Xie X."/>
            <person name="Kuees U."/>
            <person name="Hibbett D.S."/>
            <person name="Hoffmeister D."/>
            <person name="Hoegberg N."/>
            <person name="Martin F."/>
            <person name="Grigoriev I.V."/>
            <person name="Watkinson S.C."/>
        </authorList>
    </citation>
    <scope>NUCLEOTIDE SEQUENCE [LARGE SCALE GENOMIC DNA]</scope>
    <source>
        <strain evidence="3">strain S7.3</strain>
    </source>
</reference>
<dbReference type="InParanoid" id="F8PIR4"/>
<evidence type="ECO:0000256" key="1">
    <source>
        <dbReference type="SAM" id="MobiDB-lite"/>
    </source>
</evidence>
<proteinExistence type="predicted"/>
<sequence>MGGCASRGRAGAGDGEVPVGRGRRGEVPSDQRRLRHLKTFLRQGTRRQRHRLSQDLWGQAGVSWWGVEISEKGKGRCMR</sequence>
<dbReference type="Proteomes" id="UP000008063">
    <property type="component" value="Unassembled WGS sequence"/>
</dbReference>
<gene>
    <name evidence="2" type="ORF">SERLA73DRAFT_130144</name>
</gene>
<accession>F8PIR4</accession>
<dbReference type="HOGENOM" id="CLU_2607478_0_0_1"/>
<keyword evidence="3" id="KW-1185">Reference proteome</keyword>
<protein>
    <submittedName>
        <fullName evidence="2">Uncharacterized protein</fullName>
    </submittedName>
</protein>
<dbReference type="EMBL" id="GL945475">
    <property type="protein sequence ID" value="EGO03697.1"/>
    <property type="molecule type" value="Genomic_DNA"/>
</dbReference>
<name>F8PIR4_SERL3</name>
<organism evidence="3">
    <name type="scientific">Serpula lacrymans var. lacrymans (strain S7.3)</name>
    <name type="common">Dry rot fungus</name>
    <dbReference type="NCBI Taxonomy" id="936435"/>
    <lineage>
        <taxon>Eukaryota</taxon>
        <taxon>Fungi</taxon>
        <taxon>Dikarya</taxon>
        <taxon>Basidiomycota</taxon>
        <taxon>Agaricomycotina</taxon>
        <taxon>Agaricomycetes</taxon>
        <taxon>Agaricomycetidae</taxon>
        <taxon>Boletales</taxon>
        <taxon>Coniophorineae</taxon>
        <taxon>Serpulaceae</taxon>
        <taxon>Serpula</taxon>
    </lineage>
</organism>
<feature type="compositionally biased region" description="Gly residues" evidence="1">
    <location>
        <begin position="1"/>
        <end position="14"/>
    </location>
</feature>
<dbReference type="AlphaFoldDB" id="F8PIR4"/>
<evidence type="ECO:0000313" key="2">
    <source>
        <dbReference type="EMBL" id="EGO03697.1"/>
    </source>
</evidence>